<sequence length="249" mass="27912">MDTGSRFSQVPCFLFAFLQRPRLDAFLLAFRASPFRSAAAAWWARCTGTTFTQRCAWCRRRVSLCLFQRTRLPRRDKSSPTSSVSGVARAQLREFPLPLQTRRRTPAARRSILPGTRCSPLERTSATSVLATAEHSRKGSREVHAKTVSSFHALPSEASTTLPSRVTLGGGANRRKPPSVPEASFVMCRVQQLWRPSRTRRCARTLASPVADFFFVKAECAEAAENESQSGEEKKKKERLPKRTIQQSP</sequence>
<evidence type="ECO:0000313" key="3">
    <source>
        <dbReference type="Proteomes" id="UP000236343"/>
    </source>
</evidence>
<dbReference type="EMBL" id="AGQR02000740">
    <property type="protein sequence ID" value="PIM03476.1"/>
    <property type="molecule type" value="Genomic_DNA"/>
</dbReference>
<dbReference type="Proteomes" id="UP000236343">
    <property type="component" value="Unassembled WGS sequence"/>
</dbReference>
<accession>A0A2G8Y874</accession>
<comment type="caution">
    <text evidence="2">The sequence shown here is derived from an EMBL/GenBank/DDBJ whole genome shotgun (WGS) entry which is preliminary data.</text>
</comment>
<evidence type="ECO:0000313" key="2">
    <source>
        <dbReference type="EMBL" id="PIM03476.1"/>
    </source>
</evidence>
<dbReference type="VEuPathDB" id="ToxoDB:TGCOUG_229170B"/>
<dbReference type="AlphaFoldDB" id="A0A2G8Y874"/>
<proteinExistence type="predicted"/>
<gene>
    <name evidence="2" type="ORF">TGCOUG_229170B</name>
</gene>
<reference evidence="2 3" key="1">
    <citation type="journal article" date="2016" name="Nat. Commun.">
        <title>Local admixture of amplified and diversified secreted pathogenesis determinants shapes mosaic Toxoplasma gondii genomes.</title>
        <authorList>
            <person name="Lorenzi H."/>
            <person name="Khan A."/>
            <person name="Behnke M.S."/>
            <person name="Namasivayam S."/>
            <person name="Swapna L.S."/>
            <person name="Hadjithomas M."/>
            <person name="Karamycheva S."/>
            <person name="Pinney D."/>
            <person name="Brunk B.P."/>
            <person name="Ajioka J.W."/>
            <person name="Ajzenberg D."/>
            <person name="Boothroyd J.C."/>
            <person name="Boyle J.P."/>
            <person name="Darde M.L."/>
            <person name="Diaz-Miranda M.A."/>
            <person name="Dubey J.P."/>
            <person name="Fritz H.M."/>
            <person name="Gennari S.M."/>
            <person name="Gregory B.D."/>
            <person name="Kim K."/>
            <person name="Saeij J.P."/>
            <person name="Su C."/>
            <person name="White M.W."/>
            <person name="Zhu X.Q."/>
            <person name="Howe D.K."/>
            <person name="Rosenthal B.M."/>
            <person name="Grigg M.E."/>
            <person name="Parkinson J."/>
            <person name="Liu L."/>
            <person name="Kissinger J.C."/>
            <person name="Roos D.S."/>
            <person name="Sibley L.D."/>
        </authorList>
    </citation>
    <scope>NUCLEOTIDE SEQUENCE [LARGE SCALE GENOMIC DNA]</scope>
    <source>
        <strain evidence="2 3">COUG</strain>
    </source>
</reference>
<feature type="region of interest" description="Disordered" evidence="1">
    <location>
        <begin position="224"/>
        <end position="249"/>
    </location>
</feature>
<organism evidence="2 3">
    <name type="scientific">Toxoplasma gondii COUG</name>
    <dbReference type="NCBI Taxonomy" id="1074873"/>
    <lineage>
        <taxon>Eukaryota</taxon>
        <taxon>Sar</taxon>
        <taxon>Alveolata</taxon>
        <taxon>Apicomplexa</taxon>
        <taxon>Conoidasida</taxon>
        <taxon>Coccidia</taxon>
        <taxon>Eucoccidiorida</taxon>
        <taxon>Eimeriorina</taxon>
        <taxon>Sarcocystidae</taxon>
        <taxon>Toxoplasma</taxon>
    </lineage>
</organism>
<protein>
    <submittedName>
        <fullName evidence="2">Formate/nitrite transporter protein</fullName>
    </submittedName>
</protein>
<evidence type="ECO:0000256" key="1">
    <source>
        <dbReference type="SAM" id="MobiDB-lite"/>
    </source>
</evidence>
<name>A0A2G8Y874_TOXGO</name>